<keyword evidence="2" id="KW-1133">Transmembrane helix</keyword>
<dbReference type="RefSeq" id="WP_125749514.1">
    <property type="nucleotide sequence ID" value="NZ_JBHTON010000004.1"/>
</dbReference>
<name>A0ABW4E1Y4_9LACO</name>
<sequence length="92" mass="11032">MPFLLIPIFLIIIGIVMLMIIAIVLGLIHLLFWPVVIGLLIWWLLRRKHRQGYRAHTRTHADWQTGLHQRKEAHNVHEETQRSHHDDDWSDF</sequence>
<reference evidence="4" key="1">
    <citation type="journal article" date="2019" name="Int. J. Syst. Evol. Microbiol.">
        <title>The Global Catalogue of Microorganisms (GCM) 10K type strain sequencing project: providing services to taxonomists for standard genome sequencing and annotation.</title>
        <authorList>
            <consortium name="The Broad Institute Genomics Platform"/>
            <consortium name="The Broad Institute Genome Sequencing Center for Infectious Disease"/>
            <person name="Wu L."/>
            <person name="Ma J."/>
        </authorList>
    </citation>
    <scope>NUCLEOTIDE SEQUENCE [LARGE SCALE GENOMIC DNA]</scope>
    <source>
        <strain evidence="4">CCM 8903</strain>
    </source>
</reference>
<gene>
    <name evidence="3" type="ORF">ACFQ5J_01730</name>
</gene>
<keyword evidence="4" id="KW-1185">Reference proteome</keyword>
<dbReference type="EMBL" id="JBHTON010000004">
    <property type="protein sequence ID" value="MFD1483969.1"/>
    <property type="molecule type" value="Genomic_DNA"/>
</dbReference>
<keyword evidence="2" id="KW-0472">Membrane</keyword>
<keyword evidence="2" id="KW-0812">Transmembrane</keyword>
<feature type="transmembrane region" description="Helical" evidence="2">
    <location>
        <begin position="12"/>
        <end position="45"/>
    </location>
</feature>
<dbReference type="Proteomes" id="UP001597252">
    <property type="component" value="Unassembled WGS sequence"/>
</dbReference>
<evidence type="ECO:0000256" key="2">
    <source>
        <dbReference type="SAM" id="Phobius"/>
    </source>
</evidence>
<protein>
    <submittedName>
        <fullName evidence="3">Uncharacterized protein</fullName>
    </submittedName>
</protein>
<evidence type="ECO:0000256" key="1">
    <source>
        <dbReference type="SAM" id="MobiDB-lite"/>
    </source>
</evidence>
<organism evidence="3 4">
    <name type="scientific">Lacticaseibacillus baoqingensis</name>
    <dbReference type="NCBI Taxonomy" id="2486013"/>
    <lineage>
        <taxon>Bacteria</taxon>
        <taxon>Bacillati</taxon>
        <taxon>Bacillota</taxon>
        <taxon>Bacilli</taxon>
        <taxon>Lactobacillales</taxon>
        <taxon>Lactobacillaceae</taxon>
        <taxon>Lacticaseibacillus</taxon>
    </lineage>
</organism>
<feature type="region of interest" description="Disordered" evidence="1">
    <location>
        <begin position="64"/>
        <end position="92"/>
    </location>
</feature>
<evidence type="ECO:0000313" key="3">
    <source>
        <dbReference type="EMBL" id="MFD1483969.1"/>
    </source>
</evidence>
<feature type="compositionally biased region" description="Basic and acidic residues" evidence="1">
    <location>
        <begin position="69"/>
        <end position="92"/>
    </location>
</feature>
<proteinExistence type="predicted"/>
<evidence type="ECO:0000313" key="4">
    <source>
        <dbReference type="Proteomes" id="UP001597252"/>
    </source>
</evidence>
<comment type="caution">
    <text evidence="3">The sequence shown here is derived from an EMBL/GenBank/DDBJ whole genome shotgun (WGS) entry which is preliminary data.</text>
</comment>
<accession>A0ABW4E1Y4</accession>